<evidence type="ECO:0000259" key="2">
    <source>
        <dbReference type="Pfam" id="PF04556"/>
    </source>
</evidence>
<comment type="function">
    <text evidence="1">A P subtype restriction enzyme that recognizes the double-stranded unmethylated sequence 5'-GATC-3'.</text>
</comment>
<dbReference type="KEGG" id="thei:K1720_00700"/>
<comment type="catalytic activity">
    <reaction evidence="1">
        <text>Endonucleolytic cleavage of DNA to give specific double-stranded fragments with terminal 5'-phosphates.</text>
        <dbReference type="EC" id="3.1.21.4"/>
    </reaction>
</comment>
<dbReference type="InterPro" id="IPR007637">
    <property type="entry name" value="Restrct_endonuc_II_DpnII-like"/>
</dbReference>
<name>A0A9E7SDH2_9EURY</name>
<reference evidence="3 4" key="1">
    <citation type="submission" date="2021-08" db="EMBL/GenBank/DDBJ databases">
        <title>Thermococcus onnuriiensis IOH2.</title>
        <authorList>
            <person name="Park Y.-J."/>
        </authorList>
    </citation>
    <scope>NUCLEOTIDE SEQUENCE [LARGE SCALE GENOMIC DNA]</scope>
    <source>
        <strain evidence="3 4">IOH2</strain>
    </source>
</reference>
<gene>
    <name evidence="3" type="ORF">K1720_00700</name>
</gene>
<dbReference type="EMBL" id="CP080572">
    <property type="protein sequence ID" value="USH00043.1"/>
    <property type="molecule type" value="Genomic_DNA"/>
</dbReference>
<evidence type="ECO:0000256" key="1">
    <source>
        <dbReference type="PIRNR" id="PIRNR016080"/>
    </source>
</evidence>
<protein>
    <recommendedName>
        <fullName evidence="1">Type-2 restriction enzyme</fullName>
        <ecNumber evidence="1">3.1.21.4</ecNumber>
    </recommendedName>
</protein>
<organism evidence="3 4">
    <name type="scientific">Thermococcus argininiproducens</name>
    <dbReference type="NCBI Taxonomy" id="2866384"/>
    <lineage>
        <taxon>Archaea</taxon>
        <taxon>Methanobacteriati</taxon>
        <taxon>Methanobacteriota</taxon>
        <taxon>Thermococci</taxon>
        <taxon>Thermococcales</taxon>
        <taxon>Thermococcaceae</taxon>
        <taxon>Thermococcus</taxon>
    </lineage>
</organism>
<keyword evidence="1" id="KW-0378">Hydrolase</keyword>
<keyword evidence="1" id="KW-0540">Nuclease</keyword>
<feature type="domain" description="Restriction endonuclease type II DpnII-like" evidence="2">
    <location>
        <begin position="16"/>
        <end position="289"/>
    </location>
</feature>
<evidence type="ECO:0000313" key="4">
    <source>
        <dbReference type="Proteomes" id="UP001056425"/>
    </source>
</evidence>
<keyword evidence="1" id="KW-0680">Restriction system</keyword>
<dbReference type="AlphaFoldDB" id="A0A9E7SDH2"/>
<sequence>MVKYLELRYKTFEEYFENFIDTLLSTNKTYEYFVDWEKVKNVVLKYEKELALLKQLYELKPKKAKERLKLLLQEHPTILPLIPALIAERTDKGLLSIYDPDKMQFVEFNFKSHFLTESEINQIVEFCEKTGLLDVLISVQNLRDYLFGVEVGIDTNARKGRSGTLFEKMVKRFLEKNLPEYVRVIPQDRRFSLYETIGRTKKEKAKRHDFVLYKEETPIMAIEVNFYNVTGSKPIEIVGSYITLNKAAKEKGIAFVWVTDGPAWKKMREPLMRGMKEIEWVVNYFQLQKLIQYFNSINWEI</sequence>
<proteinExistence type="inferred from homology"/>
<dbReference type="GO" id="GO:0009307">
    <property type="term" value="P:DNA restriction-modification system"/>
    <property type="evidence" value="ECO:0007669"/>
    <property type="project" value="UniProtKB-UniRule"/>
</dbReference>
<dbReference type="Proteomes" id="UP001056425">
    <property type="component" value="Chromosome"/>
</dbReference>
<dbReference type="InterPro" id="IPR021191">
    <property type="entry name" value="Restrct_endonuc_II_DpnII"/>
</dbReference>
<dbReference type="GeneID" id="72776817"/>
<dbReference type="PIRSF" id="PIRSF016080">
    <property type="entry name" value="Restrict_endonuc_II_DpmII"/>
    <property type="match status" value="1"/>
</dbReference>
<dbReference type="Pfam" id="PF04556">
    <property type="entry name" value="DpnII"/>
    <property type="match status" value="1"/>
</dbReference>
<dbReference type="EC" id="3.1.21.4" evidence="1"/>
<dbReference type="RefSeq" id="WP_251949308.1">
    <property type="nucleotide sequence ID" value="NZ_CP080572.1"/>
</dbReference>
<keyword evidence="1 3" id="KW-0255">Endonuclease</keyword>
<accession>A0A9E7SDH2</accession>
<comment type="similarity">
    <text evidence="1">Belongs to the DpnII type II restriction endonuclease family.</text>
</comment>
<dbReference type="GO" id="GO:0009036">
    <property type="term" value="F:type II site-specific deoxyribonuclease activity"/>
    <property type="evidence" value="ECO:0007669"/>
    <property type="project" value="UniProtKB-UniRule"/>
</dbReference>
<evidence type="ECO:0000313" key="3">
    <source>
        <dbReference type="EMBL" id="USH00043.1"/>
    </source>
</evidence>
<keyword evidence="4" id="KW-1185">Reference proteome</keyword>
<dbReference type="GO" id="GO:0003677">
    <property type="term" value="F:DNA binding"/>
    <property type="evidence" value="ECO:0007669"/>
    <property type="project" value="UniProtKB-UniRule"/>
</dbReference>